<evidence type="ECO:0000259" key="3">
    <source>
        <dbReference type="Pfam" id="PF00501"/>
    </source>
</evidence>
<evidence type="ECO:0000259" key="4">
    <source>
        <dbReference type="Pfam" id="PF13193"/>
    </source>
</evidence>
<reference evidence="5" key="2">
    <citation type="submission" date="2020-09" db="EMBL/GenBank/DDBJ databases">
        <authorList>
            <person name="Sun Q."/>
            <person name="Zhou Y."/>
        </authorList>
    </citation>
    <scope>NUCLEOTIDE SEQUENCE</scope>
    <source>
        <strain evidence="5">CGMCC 1.15371</strain>
    </source>
</reference>
<feature type="domain" description="AMP-dependent synthetase/ligase" evidence="3">
    <location>
        <begin position="15"/>
        <end position="383"/>
    </location>
</feature>
<accession>A0A8J2VPV4</accession>
<gene>
    <name evidence="5" type="primary">ydiD</name>
    <name evidence="5" type="ORF">GCM10011391_10120</name>
</gene>
<keyword evidence="6" id="KW-1185">Reference proteome</keyword>
<evidence type="ECO:0000256" key="1">
    <source>
        <dbReference type="ARBA" id="ARBA00006432"/>
    </source>
</evidence>
<organism evidence="5 6">
    <name type="scientific">Pullulanibacillus camelliae</name>
    <dbReference type="NCBI Taxonomy" id="1707096"/>
    <lineage>
        <taxon>Bacteria</taxon>
        <taxon>Bacillati</taxon>
        <taxon>Bacillota</taxon>
        <taxon>Bacilli</taxon>
        <taxon>Bacillales</taxon>
        <taxon>Sporolactobacillaceae</taxon>
        <taxon>Pullulanibacillus</taxon>
    </lineage>
</organism>
<evidence type="ECO:0000313" key="5">
    <source>
        <dbReference type="EMBL" id="GGE33443.1"/>
    </source>
</evidence>
<evidence type="ECO:0000313" key="6">
    <source>
        <dbReference type="Proteomes" id="UP000628775"/>
    </source>
</evidence>
<comment type="caution">
    <text evidence="5">The sequence shown here is derived from an EMBL/GenBank/DDBJ whole genome shotgun (WGS) entry which is preliminary data.</text>
</comment>
<dbReference type="Pfam" id="PF00501">
    <property type="entry name" value="AMP-binding"/>
    <property type="match status" value="1"/>
</dbReference>
<dbReference type="Gene3D" id="3.30.300.30">
    <property type="match status" value="1"/>
</dbReference>
<dbReference type="PANTHER" id="PTHR43201:SF5">
    <property type="entry name" value="MEDIUM-CHAIN ACYL-COA LIGASE ACSF2, MITOCHONDRIAL"/>
    <property type="match status" value="1"/>
</dbReference>
<dbReference type="SUPFAM" id="SSF56801">
    <property type="entry name" value="Acetyl-CoA synthetase-like"/>
    <property type="match status" value="1"/>
</dbReference>
<dbReference type="PROSITE" id="PS00455">
    <property type="entry name" value="AMP_BINDING"/>
    <property type="match status" value="1"/>
</dbReference>
<protein>
    <submittedName>
        <fullName evidence="5">Cyclohexanecarboxylate-CoA ligase</fullName>
    </submittedName>
</protein>
<proteinExistence type="inferred from homology"/>
<evidence type="ECO:0000256" key="2">
    <source>
        <dbReference type="ARBA" id="ARBA00022598"/>
    </source>
</evidence>
<dbReference type="GO" id="GO:0006631">
    <property type="term" value="P:fatty acid metabolic process"/>
    <property type="evidence" value="ECO:0007669"/>
    <property type="project" value="TreeGrafter"/>
</dbReference>
<dbReference type="InterPro" id="IPR042099">
    <property type="entry name" value="ANL_N_sf"/>
</dbReference>
<dbReference type="InterPro" id="IPR020845">
    <property type="entry name" value="AMP-binding_CS"/>
</dbReference>
<feature type="domain" description="AMP-binding enzyme C-terminal" evidence="4">
    <location>
        <begin position="434"/>
        <end position="510"/>
    </location>
</feature>
<dbReference type="PANTHER" id="PTHR43201">
    <property type="entry name" value="ACYL-COA SYNTHETASE"/>
    <property type="match status" value="1"/>
</dbReference>
<reference evidence="5" key="1">
    <citation type="journal article" date="2014" name="Int. J. Syst. Evol. Microbiol.">
        <title>Complete genome sequence of Corynebacterium casei LMG S-19264T (=DSM 44701T), isolated from a smear-ripened cheese.</title>
        <authorList>
            <consortium name="US DOE Joint Genome Institute (JGI-PGF)"/>
            <person name="Walter F."/>
            <person name="Albersmeier A."/>
            <person name="Kalinowski J."/>
            <person name="Ruckert C."/>
        </authorList>
    </citation>
    <scope>NUCLEOTIDE SEQUENCE</scope>
    <source>
        <strain evidence="5">CGMCC 1.15371</strain>
    </source>
</reference>
<dbReference type="GO" id="GO:0031956">
    <property type="term" value="F:medium-chain fatty acid-CoA ligase activity"/>
    <property type="evidence" value="ECO:0007669"/>
    <property type="project" value="TreeGrafter"/>
</dbReference>
<dbReference type="Pfam" id="PF13193">
    <property type="entry name" value="AMP-binding_C"/>
    <property type="match status" value="1"/>
</dbReference>
<comment type="similarity">
    <text evidence="1">Belongs to the ATP-dependent AMP-binding enzyme family.</text>
</comment>
<dbReference type="AlphaFoldDB" id="A0A8J2VPV4"/>
<dbReference type="EMBL" id="BMIR01000003">
    <property type="protein sequence ID" value="GGE33443.1"/>
    <property type="molecule type" value="Genomic_DNA"/>
</dbReference>
<dbReference type="Gene3D" id="3.40.50.12780">
    <property type="entry name" value="N-terminal domain of ligase-like"/>
    <property type="match status" value="1"/>
</dbReference>
<dbReference type="InterPro" id="IPR000873">
    <property type="entry name" value="AMP-dep_synth/lig_dom"/>
</dbReference>
<dbReference type="InterPro" id="IPR045851">
    <property type="entry name" value="AMP-bd_C_sf"/>
</dbReference>
<keyword evidence="2 5" id="KW-0436">Ligase</keyword>
<dbReference type="FunFam" id="3.30.300.30:FF:000008">
    <property type="entry name" value="2,3-dihydroxybenzoate-AMP ligase"/>
    <property type="match status" value="1"/>
</dbReference>
<dbReference type="InterPro" id="IPR025110">
    <property type="entry name" value="AMP-bd_C"/>
</dbReference>
<sequence length="528" mass="58527">MINHYNLDNEPLFLERLATVDPKKEAVVDLSTETAITLNYGQLNDLANRTAQGLLNHGIKPGEFVAYILPNSWEFVVTTLAIWKIGATACPILPALRDHEVAFIMEKSKSRILIIPESYRKFDYQPMVDRIAPKLPHLETTLTITSRDPLDMTACLGGLAAEAPDMKTIEALWPKASTNAQLLFTSGTTGEPKGVIHTHGTLSFAVHAHTKTLRLTDQDGIWIPSPMAHQTGFLYGMIVALSLGAKQICQAIWHVDTARQAIEEHGATFVQAAMPFLADISRDKRPPKGLKIFVATGAAVPRQLAHDATAALECHVVGGWGSTETCLVSVGSPYSNSEKAWSTDGRVIEGMEMKITDDEGNELPRGEEGMYRVKTPATFTTYLDHHDWYEESIDENGFFITGDLAIMDEEGYLSITGRVKDIVNRGGEKIPVVEIENLLYEHEEIKDVAIVGMPDPRLGERICAFVTLKTNKAFTLEDITSYLEAKGVAKIYWPEHLELIDELPRTVTGKVQKYVLRQMITDKITTKA</sequence>
<name>A0A8J2VPV4_9BACL</name>
<dbReference type="RefSeq" id="WP_188690061.1">
    <property type="nucleotide sequence ID" value="NZ_BMIR01000003.1"/>
</dbReference>
<dbReference type="Proteomes" id="UP000628775">
    <property type="component" value="Unassembled WGS sequence"/>
</dbReference>